<name>A0A9D4MWS3_DREPO</name>
<comment type="caution">
    <text evidence="2">The sequence shown here is derived from an EMBL/GenBank/DDBJ whole genome shotgun (WGS) entry which is preliminary data.</text>
</comment>
<reference evidence="2" key="2">
    <citation type="submission" date="2020-11" db="EMBL/GenBank/DDBJ databases">
        <authorList>
            <person name="McCartney M.A."/>
            <person name="Auch B."/>
            <person name="Kono T."/>
            <person name="Mallez S."/>
            <person name="Becker A."/>
            <person name="Gohl D.M."/>
            <person name="Silverstein K.A.T."/>
            <person name="Koren S."/>
            <person name="Bechman K.B."/>
            <person name="Herman A."/>
            <person name="Abrahante J.E."/>
            <person name="Garbe J."/>
        </authorList>
    </citation>
    <scope>NUCLEOTIDE SEQUENCE</scope>
    <source>
        <strain evidence="2">Duluth1</strain>
        <tissue evidence="2">Whole animal</tissue>
    </source>
</reference>
<sequence>MLDLGLGRPGGGVAAASSGSDSDSAGAGEGTPAGADTGGRECLVVEQVKIMDSNGDLKVLYPSRTDLNSDLIEVIRNYE</sequence>
<proteinExistence type="predicted"/>
<feature type="compositionally biased region" description="Low complexity" evidence="1">
    <location>
        <begin position="14"/>
        <end position="26"/>
    </location>
</feature>
<evidence type="ECO:0000256" key="1">
    <source>
        <dbReference type="SAM" id="MobiDB-lite"/>
    </source>
</evidence>
<organism evidence="2 3">
    <name type="scientific">Dreissena polymorpha</name>
    <name type="common">Zebra mussel</name>
    <name type="synonym">Mytilus polymorpha</name>
    <dbReference type="NCBI Taxonomy" id="45954"/>
    <lineage>
        <taxon>Eukaryota</taxon>
        <taxon>Metazoa</taxon>
        <taxon>Spiralia</taxon>
        <taxon>Lophotrochozoa</taxon>
        <taxon>Mollusca</taxon>
        <taxon>Bivalvia</taxon>
        <taxon>Autobranchia</taxon>
        <taxon>Heteroconchia</taxon>
        <taxon>Euheterodonta</taxon>
        <taxon>Imparidentia</taxon>
        <taxon>Neoheterodontei</taxon>
        <taxon>Myida</taxon>
        <taxon>Dreissenoidea</taxon>
        <taxon>Dreissenidae</taxon>
        <taxon>Dreissena</taxon>
    </lineage>
</organism>
<evidence type="ECO:0000313" key="2">
    <source>
        <dbReference type="EMBL" id="KAH3885318.1"/>
    </source>
</evidence>
<keyword evidence="3" id="KW-1185">Reference proteome</keyword>
<feature type="region of interest" description="Disordered" evidence="1">
    <location>
        <begin position="1"/>
        <end position="39"/>
    </location>
</feature>
<gene>
    <name evidence="2" type="ORF">DPMN_009312</name>
</gene>
<dbReference type="AlphaFoldDB" id="A0A9D4MWS3"/>
<accession>A0A9D4MWS3</accession>
<dbReference type="Proteomes" id="UP000828390">
    <property type="component" value="Unassembled WGS sequence"/>
</dbReference>
<evidence type="ECO:0000313" key="3">
    <source>
        <dbReference type="Proteomes" id="UP000828390"/>
    </source>
</evidence>
<protein>
    <submittedName>
        <fullName evidence="2">Uncharacterized protein</fullName>
    </submittedName>
</protein>
<reference evidence="2" key="1">
    <citation type="journal article" date="2019" name="bioRxiv">
        <title>The Genome of the Zebra Mussel, Dreissena polymorpha: A Resource for Invasive Species Research.</title>
        <authorList>
            <person name="McCartney M.A."/>
            <person name="Auch B."/>
            <person name="Kono T."/>
            <person name="Mallez S."/>
            <person name="Zhang Y."/>
            <person name="Obille A."/>
            <person name="Becker A."/>
            <person name="Abrahante J.E."/>
            <person name="Garbe J."/>
            <person name="Badalamenti J.P."/>
            <person name="Herman A."/>
            <person name="Mangelson H."/>
            <person name="Liachko I."/>
            <person name="Sullivan S."/>
            <person name="Sone E.D."/>
            <person name="Koren S."/>
            <person name="Silverstein K.A.T."/>
            <person name="Beckman K.B."/>
            <person name="Gohl D.M."/>
        </authorList>
    </citation>
    <scope>NUCLEOTIDE SEQUENCE</scope>
    <source>
        <strain evidence="2">Duluth1</strain>
        <tissue evidence="2">Whole animal</tissue>
    </source>
</reference>
<dbReference type="EMBL" id="JAIWYP010000001">
    <property type="protein sequence ID" value="KAH3885318.1"/>
    <property type="molecule type" value="Genomic_DNA"/>
</dbReference>